<evidence type="ECO:0000313" key="1">
    <source>
        <dbReference type="EMBL" id="AKF04878.1"/>
    </source>
</evidence>
<gene>
    <name evidence="1" type="ORF">DB32_002027</name>
</gene>
<accession>A0A0F6YIA7</accession>
<protein>
    <submittedName>
        <fullName evidence="1">Uncharacterized protein</fullName>
    </submittedName>
</protein>
<dbReference type="Proteomes" id="UP000034883">
    <property type="component" value="Chromosome"/>
</dbReference>
<dbReference type="PROSITE" id="PS51257">
    <property type="entry name" value="PROKAR_LIPOPROTEIN"/>
    <property type="match status" value="1"/>
</dbReference>
<evidence type="ECO:0000313" key="2">
    <source>
        <dbReference type="Proteomes" id="UP000034883"/>
    </source>
</evidence>
<dbReference type="STRING" id="927083.DB32_002027"/>
<organism evidence="1 2">
    <name type="scientific">Sandaracinus amylolyticus</name>
    <dbReference type="NCBI Taxonomy" id="927083"/>
    <lineage>
        <taxon>Bacteria</taxon>
        <taxon>Pseudomonadati</taxon>
        <taxon>Myxococcota</taxon>
        <taxon>Polyangia</taxon>
        <taxon>Polyangiales</taxon>
        <taxon>Sandaracinaceae</taxon>
        <taxon>Sandaracinus</taxon>
    </lineage>
</organism>
<dbReference type="EMBL" id="CP011125">
    <property type="protein sequence ID" value="AKF04878.1"/>
    <property type="molecule type" value="Genomic_DNA"/>
</dbReference>
<keyword evidence="2" id="KW-1185">Reference proteome</keyword>
<dbReference type="KEGG" id="samy:DB32_002027"/>
<sequence length="454" mass="50018">MRGLEVRRAWIGVLCSLLAVGCSCEPSAPMEEEDASEPEWDGAFFRCAGSQDDTPTEETLAAAIERIDVWEDGEISVPLGPLGCVRYERVIEGGVLVESRVVREIDVEYDLELEGFVPVIVTLAEWTRGSDGVMRGRLHADDEVERDDTFFEIEETIGAGRLERVFRNPSSRDVEERTIIERRADGSEWQTREELVEGVLTTVSETRITDEHLEQDGGGGGSCDVGDCDDATSERLNRLMRQVIQRGFDCLLNQGADRGDVRARSLIAIGLMWNSARSFQCATGSGCGYYGRWCLACQLEGETLQMTLLIDGRTDAQLSETIFHEIMHGAVGVHDEDMVQLVRQDGDTEYQMLRYTDPVYACTEFCFGSTAYRNSCSCAACFRVRTCHDLCSSAGGCVARDAITREVVMSEAVGAACRTEGEPTTFHRTMAACQGACTGGSCRSYSRSCDPTCK</sequence>
<dbReference type="RefSeq" id="WP_053232175.1">
    <property type="nucleotide sequence ID" value="NZ_CP011125.1"/>
</dbReference>
<dbReference type="AlphaFoldDB" id="A0A0F6YIA7"/>
<proteinExistence type="predicted"/>
<name>A0A0F6YIA7_9BACT</name>
<reference evidence="1 2" key="1">
    <citation type="submission" date="2015-03" db="EMBL/GenBank/DDBJ databases">
        <title>Genome assembly of Sandaracinus amylolyticus DSM 53668.</title>
        <authorList>
            <person name="Sharma G."/>
            <person name="Subramanian S."/>
        </authorList>
    </citation>
    <scope>NUCLEOTIDE SEQUENCE [LARGE SCALE GENOMIC DNA]</scope>
    <source>
        <strain evidence="1 2">DSM 53668</strain>
    </source>
</reference>